<evidence type="ECO:0000256" key="3">
    <source>
        <dbReference type="ARBA" id="ARBA00022801"/>
    </source>
</evidence>
<sequence>MAVFTAGAYFGYSNRPPIGKIAALFNKETAKPQQIDFAPFWDSWRVVESKYVGREQIDGQKMVWGAIEGMVKSLGDPYSVFFPPKETELFETSVKGEFYGIGIEVGIREGILTVIAPLKDTPAYRAGLKASDKILKINGTSTEDMAVDEAIFLIRGEKGTEISLSIFREGEKESREVKIIRDIIKIPILETEKKEKGIFVIRLYNFSENSPDAFRKALREMMEAGSNKLILDLRGNAGGYLEASVDIASWFLPAGKAVAREDFGNGKEEIYRSRGYDIFDNLPFIVLVNQGSASASEILAGALSDHKIATLVGEKTFGKGSVQELVPITDDTSLKITIARWLTPDGKSISEKGLTPDIEVKMTEEDAEKGKDSQMEKAIEILQSKQIK</sequence>
<dbReference type="NCBIfam" id="TIGR00225">
    <property type="entry name" value="prc"/>
    <property type="match status" value="1"/>
</dbReference>
<dbReference type="GO" id="GO:0008236">
    <property type="term" value="F:serine-type peptidase activity"/>
    <property type="evidence" value="ECO:0007669"/>
    <property type="project" value="UniProtKB-KW"/>
</dbReference>
<comment type="similarity">
    <text evidence="1 5">Belongs to the peptidase S41A family.</text>
</comment>
<dbReference type="GO" id="GO:0007165">
    <property type="term" value="P:signal transduction"/>
    <property type="evidence" value="ECO:0007669"/>
    <property type="project" value="TreeGrafter"/>
</dbReference>
<dbReference type="InterPro" id="IPR029045">
    <property type="entry name" value="ClpP/crotonase-like_dom_sf"/>
</dbReference>
<dbReference type="PROSITE" id="PS50106">
    <property type="entry name" value="PDZ"/>
    <property type="match status" value="1"/>
</dbReference>
<evidence type="ECO:0000313" key="7">
    <source>
        <dbReference type="EMBL" id="OHA15124.1"/>
    </source>
</evidence>
<evidence type="ECO:0000259" key="6">
    <source>
        <dbReference type="PROSITE" id="PS50106"/>
    </source>
</evidence>
<dbReference type="CDD" id="cd06782">
    <property type="entry name" value="cpPDZ_CPP-like"/>
    <property type="match status" value="1"/>
</dbReference>
<organism evidence="7 8">
    <name type="scientific">Candidatus Tagabacteria bacterium RIFCSPLOWO2_01_FULL_42_9</name>
    <dbReference type="NCBI Taxonomy" id="1802296"/>
    <lineage>
        <taxon>Bacteria</taxon>
        <taxon>Candidatus Tagaibacteriota</taxon>
    </lineage>
</organism>
<dbReference type="SUPFAM" id="SSF50156">
    <property type="entry name" value="PDZ domain-like"/>
    <property type="match status" value="1"/>
</dbReference>
<evidence type="ECO:0000256" key="1">
    <source>
        <dbReference type="ARBA" id="ARBA00009179"/>
    </source>
</evidence>
<dbReference type="SUPFAM" id="SSF52096">
    <property type="entry name" value="ClpP/crotonase"/>
    <property type="match status" value="1"/>
</dbReference>
<dbReference type="Pfam" id="PF00595">
    <property type="entry name" value="PDZ"/>
    <property type="match status" value="1"/>
</dbReference>
<gene>
    <name evidence="7" type="ORF">A3A10_00440</name>
</gene>
<dbReference type="InterPro" id="IPR005151">
    <property type="entry name" value="Tail-specific_protease"/>
</dbReference>
<dbReference type="Pfam" id="PF03572">
    <property type="entry name" value="Peptidase_S41"/>
    <property type="match status" value="1"/>
</dbReference>
<dbReference type="Gene3D" id="2.30.42.10">
    <property type="match status" value="1"/>
</dbReference>
<dbReference type="CDD" id="cd07560">
    <property type="entry name" value="Peptidase_S41_CPP"/>
    <property type="match status" value="1"/>
</dbReference>
<dbReference type="Gene3D" id="3.90.226.10">
    <property type="entry name" value="2-enoyl-CoA Hydratase, Chain A, domain 1"/>
    <property type="match status" value="1"/>
</dbReference>
<dbReference type="InterPro" id="IPR004447">
    <property type="entry name" value="Peptidase_S41A"/>
</dbReference>
<dbReference type="Pfam" id="PF22694">
    <property type="entry name" value="CtpB_N-like"/>
    <property type="match status" value="1"/>
</dbReference>
<dbReference type="EMBL" id="MHRA01000028">
    <property type="protein sequence ID" value="OHA15124.1"/>
    <property type="molecule type" value="Genomic_DNA"/>
</dbReference>
<dbReference type="SMART" id="SM00228">
    <property type="entry name" value="PDZ"/>
    <property type="match status" value="1"/>
</dbReference>
<dbReference type="PANTHER" id="PTHR32060">
    <property type="entry name" value="TAIL-SPECIFIC PROTEASE"/>
    <property type="match status" value="1"/>
</dbReference>
<dbReference type="InterPro" id="IPR001478">
    <property type="entry name" value="PDZ"/>
</dbReference>
<dbReference type="InterPro" id="IPR036034">
    <property type="entry name" value="PDZ_sf"/>
</dbReference>
<evidence type="ECO:0000313" key="8">
    <source>
        <dbReference type="Proteomes" id="UP000178116"/>
    </source>
</evidence>
<dbReference type="FunFam" id="2.30.42.10:FF:000063">
    <property type="entry name" value="Peptidase, S41 family"/>
    <property type="match status" value="1"/>
</dbReference>
<name>A0A1G2LUG1_9BACT</name>
<keyword evidence="2 5" id="KW-0645">Protease</keyword>
<dbReference type="Proteomes" id="UP000178116">
    <property type="component" value="Unassembled WGS sequence"/>
</dbReference>
<dbReference type="GO" id="GO:0006508">
    <property type="term" value="P:proteolysis"/>
    <property type="evidence" value="ECO:0007669"/>
    <property type="project" value="UniProtKB-KW"/>
</dbReference>
<keyword evidence="4 5" id="KW-0720">Serine protease</keyword>
<evidence type="ECO:0000256" key="2">
    <source>
        <dbReference type="ARBA" id="ARBA00022670"/>
    </source>
</evidence>
<evidence type="ECO:0000256" key="5">
    <source>
        <dbReference type="RuleBase" id="RU004404"/>
    </source>
</evidence>
<keyword evidence="3 5" id="KW-0378">Hydrolase</keyword>
<accession>A0A1G2LUG1</accession>
<dbReference type="InterPro" id="IPR055210">
    <property type="entry name" value="CtpA/B_N"/>
</dbReference>
<dbReference type="PANTHER" id="PTHR32060:SF30">
    <property type="entry name" value="CARBOXY-TERMINAL PROCESSING PROTEASE CTPA"/>
    <property type="match status" value="1"/>
</dbReference>
<comment type="caution">
    <text evidence="7">The sequence shown here is derived from an EMBL/GenBank/DDBJ whole genome shotgun (WGS) entry which is preliminary data.</text>
</comment>
<dbReference type="GO" id="GO:0004175">
    <property type="term" value="F:endopeptidase activity"/>
    <property type="evidence" value="ECO:0007669"/>
    <property type="project" value="TreeGrafter"/>
</dbReference>
<dbReference type="SMART" id="SM00245">
    <property type="entry name" value="TSPc"/>
    <property type="match status" value="1"/>
</dbReference>
<proteinExistence type="inferred from homology"/>
<evidence type="ECO:0000256" key="4">
    <source>
        <dbReference type="ARBA" id="ARBA00022825"/>
    </source>
</evidence>
<dbReference type="Gene3D" id="3.30.750.44">
    <property type="match status" value="1"/>
</dbReference>
<feature type="domain" description="PDZ" evidence="6">
    <location>
        <begin position="87"/>
        <end position="155"/>
    </location>
</feature>
<dbReference type="AlphaFoldDB" id="A0A1G2LUG1"/>
<reference evidence="7 8" key="1">
    <citation type="journal article" date="2016" name="Nat. Commun.">
        <title>Thousands of microbial genomes shed light on interconnected biogeochemical processes in an aquifer system.</title>
        <authorList>
            <person name="Anantharaman K."/>
            <person name="Brown C.T."/>
            <person name="Hug L.A."/>
            <person name="Sharon I."/>
            <person name="Castelle C.J."/>
            <person name="Probst A.J."/>
            <person name="Thomas B.C."/>
            <person name="Singh A."/>
            <person name="Wilkins M.J."/>
            <person name="Karaoz U."/>
            <person name="Brodie E.L."/>
            <person name="Williams K.H."/>
            <person name="Hubbard S.S."/>
            <person name="Banfield J.F."/>
        </authorList>
    </citation>
    <scope>NUCLEOTIDE SEQUENCE [LARGE SCALE GENOMIC DNA]</scope>
</reference>
<protein>
    <recommendedName>
        <fullName evidence="6">PDZ domain-containing protein</fullName>
    </recommendedName>
</protein>
<dbReference type="GO" id="GO:0030288">
    <property type="term" value="C:outer membrane-bounded periplasmic space"/>
    <property type="evidence" value="ECO:0007669"/>
    <property type="project" value="TreeGrafter"/>
</dbReference>